<name>A0ABV9H7Z1_9HYPH</name>
<dbReference type="EMBL" id="JBHSEL010000052">
    <property type="protein sequence ID" value="MFC4625085.1"/>
    <property type="molecule type" value="Genomic_DNA"/>
</dbReference>
<dbReference type="Pfam" id="PF01755">
    <property type="entry name" value="Glyco_transf_25"/>
    <property type="match status" value="1"/>
</dbReference>
<evidence type="ECO:0000259" key="1">
    <source>
        <dbReference type="Pfam" id="PF01755"/>
    </source>
</evidence>
<sequence>MNSRIPVYIINLERSLDRWEKAQASARQFAIDLRRINAVEGSKLSDDELKQFDDAAFRRNHGKIALPSEIGCYFSHVRALEAIIAAPEPHAVIVEDDVVFTPEFKPLLEALTRLRGWDVVKLVNHRWSGFRTFRRVNEHFAIGRCIHGPLGSAAAYVVTREGAQRLLSAIRVMELPYDVALERGWAGAYEIFTTDRPAVTFSKDMVSTIAHGRSAYARMRLVWYKRLSTLCFRAIDYVRRFAYAMKPGQLREVGD</sequence>
<proteinExistence type="predicted"/>
<accession>A0ABV9H7Z1</accession>
<keyword evidence="3" id="KW-1185">Reference proteome</keyword>
<dbReference type="RefSeq" id="WP_374831763.1">
    <property type="nucleotide sequence ID" value="NZ_JBHEEZ010000010.1"/>
</dbReference>
<evidence type="ECO:0000313" key="3">
    <source>
        <dbReference type="Proteomes" id="UP001596042"/>
    </source>
</evidence>
<comment type="caution">
    <text evidence="2">The sequence shown here is derived from an EMBL/GenBank/DDBJ whole genome shotgun (WGS) entry which is preliminary data.</text>
</comment>
<dbReference type="CDD" id="cd06532">
    <property type="entry name" value="Glyco_transf_25"/>
    <property type="match status" value="1"/>
</dbReference>
<dbReference type="Proteomes" id="UP001596042">
    <property type="component" value="Unassembled WGS sequence"/>
</dbReference>
<evidence type="ECO:0000313" key="2">
    <source>
        <dbReference type="EMBL" id="MFC4625085.1"/>
    </source>
</evidence>
<organism evidence="2 3">
    <name type="scientific">Daeguia caeni</name>
    <dbReference type="NCBI Taxonomy" id="439612"/>
    <lineage>
        <taxon>Bacteria</taxon>
        <taxon>Pseudomonadati</taxon>
        <taxon>Pseudomonadota</taxon>
        <taxon>Alphaproteobacteria</taxon>
        <taxon>Hyphomicrobiales</taxon>
        <taxon>Brucellaceae</taxon>
        <taxon>Daeguia</taxon>
    </lineage>
</organism>
<dbReference type="InterPro" id="IPR002654">
    <property type="entry name" value="Glyco_trans_25"/>
</dbReference>
<reference evidence="3" key="1">
    <citation type="journal article" date="2019" name="Int. J. Syst. Evol. Microbiol.">
        <title>The Global Catalogue of Microorganisms (GCM) 10K type strain sequencing project: providing services to taxonomists for standard genome sequencing and annotation.</title>
        <authorList>
            <consortium name="The Broad Institute Genomics Platform"/>
            <consortium name="The Broad Institute Genome Sequencing Center for Infectious Disease"/>
            <person name="Wu L."/>
            <person name="Ma J."/>
        </authorList>
    </citation>
    <scope>NUCLEOTIDE SEQUENCE [LARGE SCALE GENOMIC DNA]</scope>
    <source>
        <strain evidence="3">CGMCC 1.15731</strain>
    </source>
</reference>
<gene>
    <name evidence="2" type="ORF">ACFO1V_07615</name>
</gene>
<protein>
    <submittedName>
        <fullName evidence="2">Glycosyltransferase family 25 protein</fullName>
    </submittedName>
</protein>
<feature type="domain" description="Glycosyl transferase family 25" evidence="1">
    <location>
        <begin position="6"/>
        <end position="179"/>
    </location>
</feature>